<accession>A0AAN6PEK4</accession>
<dbReference type="Proteomes" id="UP001303115">
    <property type="component" value="Unassembled WGS sequence"/>
</dbReference>
<organism evidence="2 3">
    <name type="scientific">Parachaetomium inaequale</name>
    <dbReference type="NCBI Taxonomy" id="2588326"/>
    <lineage>
        <taxon>Eukaryota</taxon>
        <taxon>Fungi</taxon>
        <taxon>Dikarya</taxon>
        <taxon>Ascomycota</taxon>
        <taxon>Pezizomycotina</taxon>
        <taxon>Sordariomycetes</taxon>
        <taxon>Sordariomycetidae</taxon>
        <taxon>Sordariales</taxon>
        <taxon>Chaetomiaceae</taxon>
        <taxon>Parachaetomium</taxon>
    </lineage>
</organism>
<feature type="compositionally biased region" description="Low complexity" evidence="1">
    <location>
        <begin position="141"/>
        <end position="152"/>
    </location>
</feature>
<gene>
    <name evidence="2" type="ORF">C8A01DRAFT_36521</name>
</gene>
<reference evidence="3" key="1">
    <citation type="journal article" date="2023" name="Mol. Phylogenet. Evol.">
        <title>Genome-scale phylogeny and comparative genomics of the fungal order Sordariales.</title>
        <authorList>
            <person name="Hensen N."/>
            <person name="Bonometti L."/>
            <person name="Westerberg I."/>
            <person name="Brannstrom I.O."/>
            <person name="Guillou S."/>
            <person name="Cros-Aarteil S."/>
            <person name="Calhoun S."/>
            <person name="Haridas S."/>
            <person name="Kuo A."/>
            <person name="Mondo S."/>
            <person name="Pangilinan J."/>
            <person name="Riley R."/>
            <person name="LaButti K."/>
            <person name="Andreopoulos B."/>
            <person name="Lipzen A."/>
            <person name="Chen C."/>
            <person name="Yan M."/>
            <person name="Daum C."/>
            <person name="Ng V."/>
            <person name="Clum A."/>
            <person name="Steindorff A."/>
            <person name="Ohm R.A."/>
            <person name="Martin F."/>
            <person name="Silar P."/>
            <person name="Natvig D.O."/>
            <person name="Lalanne C."/>
            <person name="Gautier V."/>
            <person name="Ament-Velasquez S.L."/>
            <person name="Kruys A."/>
            <person name="Hutchinson M.I."/>
            <person name="Powell A.J."/>
            <person name="Barry K."/>
            <person name="Miller A.N."/>
            <person name="Grigoriev I.V."/>
            <person name="Debuchy R."/>
            <person name="Gladieux P."/>
            <person name="Hiltunen Thoren M."/>
            <person name="Johannesson H."/>
        </authorList>
    </citation>
    <scope>NUCLEOTIDE SEQUENCE [LARGE SCALE GENOMIC DNA]</scope>
    <source>
        <strain evidence="3">CBS 284.82</strain>
    </source>
</reference>
<feature type="compositionally biased region" description="Basic and acidic residues" evidence="1">
    <location>
        <begin position="117"/>
        <end position="131"/>
    </location>
</feature>
<keyword evidence="3" id="KW-1185">Reference proteome</keyword>
<evidence type="ECO:0000313" key="2">
    <source>
        <dbReference type="EMBL" id="KAK4039483.1"/>
    </source>
</evidence>
<sequence length="152" mass="16778">MPMQVNYNQDCDANFRRVYGAAFAAWAATAGNNTHHGQTFDQAEVLNGMHPTTSTADPNPAHHVTVRLTNPTLRAAHQWYVLHWRPTAGESVVLPRPDNQASNDKRRADRRAKKLRQREAARKKKEEDDKKKRGGGGGAAGAATTAKKAIKK</sequence>
<comment type="caution">
    <text evidence="2">The sequence shown here is derived from an EMBL/GenBank/DDBJ whole genome shotgun (WGS) entry which is preliminary data.</text>
</comment>
<protein>
    <submittedName>
        <fullName evidence="2">Uncharacterized protein</fullName>
    </submittedName>
</protein>
<name>A0AAN6PEK4_9PEZI</name>
<dbReference type="EMBL" id="MU854399">
    <property type="protein sequence ID" value="KAK4039483.1"/>
    <property type="molecule type" value="Genomic_DNA"/>
</dbReference>
<dbReference type="AlphaFoldDB" id="A0AAN6PEK4"/>
<proteinExistence type="predicted"/>
<evidence type="ECO:0000313" key="3">
    <source>
        <dbReference type="Proteomes" id="UP001303115"/>
    </source>
</evidence>
<evidence type="ECO:0000256" key="1">
    <source>
        <dbReference type="SAM" id="MobiDB-lite"/>
    </source>
</evidence>
<feature type="region of interest" description="Disordered" evidence="1">
    <location>
        <begin position="86"/>
        <end position="152"/>
    </location>
</feature>